<gene>
    <name evidence="1" type="ORF">AN484_28095</name>
</gene>
<name>A0A1B7W5J5_APHFL</name>
<feature type="non-terminal residue" evidence="1">
    <location>
        <position position="201"/>
    </location>
</feature>
<evidence type="ECO:0000313" key="2">
    <source>
        <dbReference type="Proteomes" id="UP000092093"/>
    </source>
</evidence>
<proteinExistence type="predicted"/>
<evidence type="ECO:0000313" key="1">
    <source>
        <dbReference type="EMBL" id="OBQ32276.1"/>
    </source>
</evidence>
<feature type="non-terminal residue" evidence="1">
    <location>
        <position position="1"/>
    </location>
</feature>
<reference evidence="1 2" key="1">
    <citation type="submission" date="2015-09" db="EMBL/GenBank/DDBJ databases">
        <title>Aphanizomenon flos-aquae WA102.</title>
        <authorList>
            <person name="Driscoll C."/>
        </authorList>
    </citation>
    <scope>NUCLEOTIDE SEQUENCE [LARGE SCALE GENOMIC DNA]</scope>
    <source>
        <strain evidence="1">WA102</strain>
    </source>
</reference>
<organism evidence="1 2">
    <name type="scientific">Aphanizomenon flos-aquae WA102</name>
    <dbReference type="NCBI Taxonomy" id="1710896"/>
    <lineage>
        <taxon>Bacteria</taxon>
        <taxon>Bacillati</taxon>
        <taxon>Cyanobacteriota</taxon>
        <taxon>Cyanophyceae</taxon>
        <taxon>Nostocales</taxon>
        <taxon>Aphanizomenonaceae</taxon>
        <taxon>Aphanizomenon</taxon>
    </lineage>
</organism>
<comment type="caution">
    <text evidence="1">The sequence shown here is derived from an EMBL/GenBank/DDBJ whole genome shotgun (WGS) entry which is preliminary data.</text>
</comment>
<sequence length="201" mass="20960">LVSAGVQHVAEVPSGMARLAGRVPQASPTQPLVLRQPQSRLRIGFSVAGAVSQVELAPAPLYEAVAALASPGSVLAIRSCRVHVGPPRTPGLPRGLAPSPPRGRGRLPLFFLGARIGAGTSPSFLCHHPGGLEVGKVQALPHEARPEDGLAAHCHLCPPGRPQALLLLWQLQQQLRNHMNTIDMVGHVHIGGQGYGGVDLG</sequence>
<dbReference type="Proteomes" id="UP000092093">
    <property type="component" value="Unassembled WGS sequence"/>
</dbReference>
<dbReference type="EMBL" id="LJOW01000858">
    <property type="protein sequence ID" value="OBQ32276.1"/>
    <property type="molecule type" value="Genomic_DNA"/>
</dbReference>
<accession>A0A1B7W5J5</accession>
<protein>
    <submittedName>
        <fullName evidence="1">Uncharacterized protein</fullName>
    </submittedName>
</protein>
<dbReference type="AlphaFoldDB" id="A0A1B7W5J5"/>